<feature type="region of interest" description="Disordered" evidence="1">
    <location>
        <begin position="334"/>
        <end position="366"/>
    </location>
</feature>
<dbReference type="Proteomes" id="UP000192596">
    <property type="component" value="Unassembled WGS sequence"/>
</dbReference>
<sequence>MLPPSRHRVPRFQHAVDRNGLVARPARTAKASSQRALTAARLAAPETETETAAEPNPLETAWASSRPPALRRTVDHQCLPTTPTHRPAQVQITLIPRSEPQQYTSTDTTEPTIFSGLLALPRELRDQIYDCLPEITIHPDASQSGHIWKVCTPAPALRLVNRQLKAEFDGRFLQNCSLHLSDHHSMAIRQNTDGPPVSARNSTVFTADLLVVYTQRRYCIPHCVDSEVRAHYSWLTAAVTKLDKLQQTTLRVFLVSSKDVKKAYGLLAQQLPLFSFIRTVSSMEVLIYDGERYAPNENDSIHLLATWSRKHDQIGDLRPVNLGMLDVLARKAEEEELERTTNGSPREIEYPDYDLPYQDRSSYRHE</sequence>
<evidence type="ECO:0000313" key="3">
    <source>
        <dbReference type="Proteomes" id="UP000192596"/>
    </source>
</evidence>
<dbReference type="OrthoDB" id="3672650at2759"/>
<dbReference type="AlphaFoldDB" id="A0A1V8S8U3"/>
<dbReference type="EMBL" id="NAJO01000085">
    <property type="protein sequence ID" value="OQN95595.1"/>
    <property type="molecule type" value="Genomic_DNA"/>
</dbReference>
<proteinExistence type="predicted"/>
<evidence type="ECO:0008006" key="4">
    <source>
        <dbReference type="Google" id="ProtNLM"/>
    </source>
</evidence>
<name>A0A1V8S8U3_9PEZI</name>
<reference evidence="3" key="1">
    <citation type="submission" date="2017-03" db="EMBL/GenBank/DDBJ databases">
        <title>Genomes of endolithic fungi from Antarctica.</title>
        <authorList>
            <person name="Coleine C."/>
            <person name="Masonjones S."/>
            <person name="Stajich J.E."/>
        </authorList>
    </citation>
    <scope>NUCLEOTIDE SEQUENCE [LARGE SCALE GENOMIC DNA]</scope>
    <source>
        <strain evidence="3">CCFEE 5527</strain>
    </source>
</reference>
<dbReference type="InParanoid" id="A0A1V8S8U3"/>
<protein>
    <recommendedName>
        <fullName evidence="4">F-box domain-containing protein</fullName>
    </recommendedName>
</protein>
<feature type="compositionally biased region" description="Low complexity" evidence="1">
    <location>
        <begin position="42"/>
        <end position="61"/>
    </location>
</feature>
<gene>
    <name evidence="2" type="ORF">B0A48_18300</name>
</gene>
<keyword evidence="3" id="KW-1185">Reference proteome</keyword>
<accession>A0A1V8S8U3</accession>
<evidence type="ECO:0000313" key="2">
    <source>
        <dbReference type="EMBL" id="OQN95595.1"/>
    </source>
</evidence>
<comment type="caution">
    <text evidence="2">The sequence shown here is derived from an EMBL/GenBank/DDBJ whole genome shotgun (WGS) entry which is preliminary data.</text>
</comment>
<evidence type="ECO:0000256" key="1">
    <source>
        <dbReference type="SAM" id="MobiDB-lite"/>
    </source>
</evidence>
<organism evidence="2 3">
    <name type="scientific">Cryoendolithus antarcticus</name>
    <dbReference type="NCBI Taxonomy" id="1507870"/>
    <lineage>
        <taxon>Eukaryota</taxon>
        <taxon>Fungi</taxon>
        <taxon>Dikarya</taxon>
        <taxon>Ascomycota</taxon>
        <taxon>Pezizomycotina</taxon>
        <taxon>Dothideomycetes</taxon>
        <taxon>Dothideomycetidae</taxon>
        <taxon>Cladosporiales</taxon>
        <taxon>Cladosporiaceae</taxon>
        <taxon>Cryoendolithus</taxon>
    </lineage>
</organism>
<feature type="region of interest" description="Disordered" evidence="1">
    <location>
        <begin position="42"/>
        <end position="69"/>
    </location>
</feature>